<reference evidence="1 2" key="1">
    <citation type="submission" date="2024-02" db="EMBL/GenBank/DDBJ databases">
        <authorList>
            <person name="Daric V."/>
            <person name="Darras S."/>
        </authorList>
    </citation>
    <scope>NUCLEOTIDE SEQUENCE [LARGE SCALE GENOMIC DNA]</scope>
</reference>
<dbReference type="EMBL" id="CAWYQH010000046">
    <property type="protein sequence ID" value="CAK8677244.1"/>
    <property type="molecule type" value="Genomic_DNA"/>
</dbReference>
<dbReference type="Proteomes" id="UP001642483">
    <property type="component" value="Unassembled WGS sequence"/>
</dbReference>
<organism evidence="1 2">
    <name type="scientific">Clavelina lepadiformis</name>
    <name type="common">Light-bulb sea squirt</name>
    <name type="synonym">Ascidia lepadiformis</name>
    <dbReference type="NCBI Taxonomy" id="159417"/>
    <lineage>
        <taxon>Eukaryota</taxon>
        <taxon>Metazoa</taxon>
        <taxon>Chordata</taxon>
        <taxon>Tunicata</taxon>
        <taxon>Ascidiacea</taxon>
        <taxon>Aplousobranchia</taxon>
        <taxon>Clavelinidae</taxon>
        <taxon>Clavelina</taxon>
    </lineage>
</organism>
<evidence type="ECO:0000313" key="1">
    <source>
        <dbReference type="EMBL" id="CAK8677244.1"/>
    </source>
</evidence>
<comment type="caution">
    <text evidence="1">The sequence shown here is derived from an EMBL/GenBank/DDBJ whole genome shotgun (WGS) entry which is preliminary data.</text>
</comment>
<keyword evidence="2" id="KW-1185">Reference proteome</keyword>
<gene>
    <name evidence="1" type="ORF">CVLEPA_LOCUS6644</name>
</gene>
<evidence type="ECO:0000313" key="2">
    <source>
        <dbReference type="Proteomes" id="UP001642483"/>
    </source>
</evidence>
<proteinExistence type="predicted"/>
<sequence>MLMILIRSSEELPSSNRLTALLESIGLFSVINEGKLCTISSHGLPRSWNYSSQLTTEVGRCHNLMKVWMSQNVDVSTSSVSVGSSAGDMNAAWKNVEEHR</sequence>
<protein>
    <submittedName>
        <fullName evidence="1">Uncharacterized protein</fullName>
    </submittedName>
</protein>
<accession>A0ABP0FC34</accession>
<name>A0ABP0FC34_CLALP</name>